<dbReference type="PROSITE" id="PS50893">
    <property type="entry name" value="ABC_TRANSPORTER_2"/>
    <property type="match status" value="1"/>
</dbReference>
<evidence type="ECO:0000256" key="1">
    <source>
        <dbReference type="ARBA" id="ARBA00004651"/>
    </source>
</evidence>
<dbReference type="SUPFAM" id="SSF52540">
    <property type="entry name" value="P-loop containing nucleoside triphosphate hydrolases"/>
    <property type="match status" value="1"/>
</dbReference>
<evidence type="ECO:0000259" key="10">
    <source>
        <dbReference type="PROSITE" id="PS50929"/>
    </source>
</evidence>
<evidence type="ECO:0000256" key="5">
    <source>
        <dbReference type="ARBA" id="ARBA00022989"/>
    </source>
</evidence>
<keyword evidence="12" id="KW-1185">Reference proteome</keyword>
<dbReference type="InterPro" id="IPR003593">
    <property type="entry name" value="AAA+_ATPase"/>
</dbReference>
<dbReference type="InterPro" id="IPR027417">
    <property type="entry name" value="P-loop_NTPase"/>
</dbReference>
<dbReference type="InterPro" id="IPR039421">
    <property type="entry name" value="Type_1_exporter"/>
</dbReference>
<keyword evidence="4" id="KW-0067">ATP-binding</keyword>
<dbReference type="Gene3D" id="3.40.50.300">
    <property type="entry name" value="P-loop containing nucleotide triphosphate hydrolases"/>
    <property type="match status" value="1"/>
</dbReference>
<evidence type="ECO:0000256" key="6">
    <source>
        <dbReference type="ARBA" id="ARBA00023136"/>
    </source>
</evidence>
<evidence type="ECO:0000259" key="9">
    <source>
        <dbReference type="PROSITE" id="PS50893"/>
    </source>
</evidence>
<dbReference type="InterPro" id="IPR036640">
    <property type="entry name" value="ABC1_TM_sf"/>
</dbReference>
<dbReference type="InterPro" id="IPR011527">
    <property type="entry name" value="ABC1_TM_dom"/>
</dbReference>
<protein>
    <submittedName>
        <fullName evidence="11">Thiol reductant ABC exporter subunit CydD</fullName>
    </submittedName>
</protein>
<keyword evidence="5 8" id="KW-1133">Transmembrane helix</keyword>
<feature type="domain" description="ABC transmembrane type-1" evidence="10">
    <location>
        <begin position="27"/>
        <end position="314"/>
    </location>
</feature>
<dbReference type="PANTHER" id="PTHR24221">
    <property type="entry name" value="ATP-BINDING CASSETTE SUB-FAMILY B"/>
    <property type="match status" value="1"/>
</dbReference>
<dbReference type="PANTHER" id="PTHR24221:SF261">
    <property type="entry name" value="GLUTATHIONE_L-CYSTEINE TRANSPORT SYSTEM ATP-BINDING_PERMEASE PROTEIN CYDD"/>
    <property type="match status" value="1"/>
</dbReference>
<dbReference type="Pfam" id="PF00664">
    <property type="entry name" value="ABC_membrane"/>
    <property type="match status" value="1"/>
</dbReference>
<dbReference type="RefSeq" id="WP_263543096.1">
    <property type="nucleotide sequence ID" value="NZ_JAOVZO020000003.1"/>
</dbReference>
<evidence type="ECO:0000256" key="7">
    <source>
        <dbReference type="SAM" id="MobiDB-lite"/>
    </source>
</evidence>
<dbReference type="EMBL" id="JAOVZO020000003">
    <property type="protein sequence ID" value="MDC8011826.1"/>
    <property type="molecule type" value="Genomic_DNA"/>
</dbReference>
<dbReference type="GO" id="GO:0140359">
    <property type="term" value="F:ABC-type transporter activity"/>
    <property type="evidence" value="ECO:0007669"/>
    <property type="project" value="InterPro"/>
</dbReference>
<comment type="caution">
    <text evidence="11">The sequence shown here is derived from an EMBL/GenBank/DDBJ whole genome shotgun (WGS) entry which is preliminary data.</text>
</comment>
<organism evidence="11 12">
    <name type="scientific">Tahibacter soli</name>
    <dbReference type="NCBI Taxonomy" id="2983605"/>
    <lineage>
        <taxon>Bacteria</taxon>
        <taxon>Pseudomonadati</taxon>
        <taxon>Pseudomonadota</taxon>
        <taxon>Gammaproteobacteria</taxon>
        <taxon>Lysobacterales</taxon>
        <taxon>Rhodanobacteraceae</taxon>
        <taxon>Tahibacter</taxon>
    </lineage>
</organism>
<keyword evidence="3" id="KW-0547">Nucleotide-binding</keyword>
<dbReference type="InterPro" id="IPR003439">
    <property type="entry name" value="ABC_transporter-like_ATP-bd"/>
</dbReference>
<feature type="region of interest" description="Disordered" evidence="7">
    <location>
        <begin position="526"/>
        <end position="707"/>
    </location>
</feature>
<sequence>MSAAADRDAAAARWLRRHLHAVREWSWLAIVAGVTASLSYAAFAYLVAQAAQAWIAGNDIAASTPWLALAAVLARGACHATRDWAGARAAIVVRANARAEVLDALERLGPLRARLGDDGALATLAIEQVDALDGYVARYAPQRIVAVVVPLAIVALVLPHSWLAALLLTLTAPLIPLFMTLVGYGAAAASREQADALARLGGRFLDLVRGLPTLRLLAAADVGVQRLADGANEYRSRMLRVLRLAFLSSSVLEFFASAAIAMVALYLGLALLGRFDTGHYGAIDLRSALFILLLAPEFYAPLRQLGADYHARADAVAAADAIGAALAAAPPRPQGAATATPRDDAPAIEFDNVTLRHADGRVALDGVSFRITRGERVALRGASGAGKSSVLALLAGFARPTSGTVRIDGVDLAQLDRAAWWRRLGWLDQRPEWFRRSIRENVLLGADVDASRFETAIERAGLAEVIAALPRGADGVIGEADGSLSGGQLQRVALARALVRDADVWLLDEPTAHLDAETAETLVATLGACSSPRPQRRLRRRPLTQPSPPSELGGEGLSDATPKPSTPSPPTTLGEKAGMRGRRAGSRRVSVLAAEGPYDATQKPSTPSPPTALGEKAGMRGQRARSRRVSVLASEGPYDATPKPSTPSPPTASGEKAGMRGQRARSRRVSVFASEGPYDATQKPSTPSPPTALGEKAGMRGRRTGSRRVSVFAASKIIRVHRKQVAARQANQPPASAEMTTHGITVLLATHAETPAWIDRELVLVQGRLTEPRERHNP</sequence>
<dbReference type="PROSITE" id="PS50929">
    <property type="entry name" value="ABC_TM1F"/>
    <property type="match status" value="1"/>
</dbReference>
<feature type="transmembrane region" description="Helical" evidence="8">
    <location>
        <begin position="170"/>
        <end position="189"/>
    </location>
</feature>
<feature type="transmembrane region" description="Helical" evidence="8">
    <location>
        <begin position="144"/>
        <end position="164"/>
    </location>
</feature>
<evidence type="ECO:0000256" key="4">
    <source>
        <dbReference type="ARBA" id="ARBA00022840"/>
    </source>
</evidence>
<dbReference type="PROSITE" id="PS00211">
    <property type="entry name" value="ABC_TRANSPORTER_1"/>
    <property type="match status" value="1"/>
</dbReference>
<feature type="transmembrane region" description="Helical" evidence="8">
    <location>
        <begin position="244"/>
        <end position="272"/>
    </location>
</feature>
<evidence type="ECO:0000313" key="11">
    <source>
        <dbReference type="EMBL" id="MDC8011826.1"/>
    </source>
</evidence>
<dbReference type="AlphaFoldDB" id="A0A9X3YGM8"/>
<dbReference type="GO" id="GO:0016887">
    <property type="term" value="F:ATP hydrolysis activity"/>
    <property type="evidence" value="ECO:0007669"/>
    <property type="project" value="InterPro"/>
</dbReference>
<accession>A0A9X3YGM8</accession>
<dbReference type="SMART" id="SM00382">
    <property type="entry name" value="AAA"/>
    <property type="match status" value="1"/>
</dbReference>
<name>A0A9X3YGM8_9GAMM</name>
<dbReference type="Gene3D" id="1.20.1560.10">
    <property type="entry name" value="ABC transporter type 1, transmembrane domain"/>
    <property type="match status" value="1"/>
</dbReference>
<evidence type="ECO:0000313" key="12">
    <source>
        <dbReference type="Proteomes" id="UP001139971"/>
    </source>
</evidence>
<dbReference type="SUPFAM" id="SSF90123">
    <property type="entry name" value="ABC transporter transmembrane region"/>
    <property type="match status" value="1"/>
</dbReference>
<dbReference type="Proteomes" id="UP001139971">
    <property type="component" value="Unassembled WGS sequence"/>
</dbReference>
<keyword evidence="6 8" id="KW-0472">Membrane</keyword>
<dbReference type="GO" id="GO:0005524">
    <property type="term" value="F:ATP binding"/>
    <property type="evidence" value="ECO:0007669"/>
    <property type="project" value="UniProtKB-KW"/>
</dbReference>
<dbReference type="GO" id="GO:0042883">
    <property type="term" value="P:cysteine transport"/>
    <property type="evidence" value="ECO:0007669"/>
    <property type="project" value="InterPro"/>
</dbReference>
<dbReference type="InterPro" id="IPR017871">
    <property type="entry name" value="ABC_transporter-like_CS"/>
</dbReference>
<dbReference type="InterPro" id="IPR014216">
    <property type="entry name" value="ABC_transptr_CydD"/>
</dbReference>
<reference evidence="11" key="1">
    <citation type="submission" date="2023-02" db="EMBL/GenBank/DDBJ databases">
        <title>Tahibacter soli sp. nov. isolated from soil.</title>
        <authorList>
            <person name="Baek J.H."/>
            <person name="Lee J.K."/>
            <person name="Choi D.G."/>
            <person name="Jeon C.O."/>
        </authorList>
    </citation>
    <scope>NUCLEOTIDE SEQUENCE</scope>
    <source>
        <strain evidence="11">BL</strain>
    </source>
</reference>
<evidence type="ECO:0000256" key="8">
    <source>
        <dbReference type="SAM" id="Phobius"/>
    </source>
</evidence>
<evidence type="ECO:0000256" key="2">
    <source>
        <dbReference type="ARBA" id="ARBA00022692"/>
    </source>
</evidence>
<dbReference type="GO" id="GO:0005886">
    <property type="term" value="C:plasma membrane"/>
    <property type="evidence" value="ECO:0007669"/>
    <property type="project" value="UniProtKB-SubCell"/>
</dbReference>
<dbReference type="NCBIfam" id="TIGR02857">
    <property type="entry name" value="CydD"/>
    <property type="match status" value="1"/>
</dbReference>
<dbReference type="Pfam" id="PF00005">
    <property type="entry name" value="ABC_tran"/>
    <property type="match status" value="1"/>
</dbReference>
<dbReference type="CDD" id="cd18584">
    <property type="entry name" value="ABC_6TM_AarD_CydD"/>
    <property type="match status" value="1"/>
</dbReference>
<comment type="subcellular location">
    <subcellularLocation>
        <location evidence="1">Cell membrane</location>
        <topology evidence="1">Multi-pass membrane protein</topology>
    </subcellularLocation>
</comment>
<evidence type="ECO:0000256" key="3">
    <source>
        <dbReference type="ARBA" id="ARBA00022741"/>
    </source>
</evidence>
<feature type="domain" description="ABC transporter" evidence="9">
    <location>
        <begin position="348"/>
        <end position="593"/>
    </location>
</feature>
<dbReference type="GO" id="GO:0034040">
    <property type="term" value="F:ATPase-coupled lipid transmembrane transporter activity"/>
    <property type="evidence" value="ECO:0007669"/>
    <property type="project" value="TreeGrafter"/>
</dbReference>
<gene>
    <name evidence="11" type="primary">cydD</name>
    <name evidence="11" type="ORF">OD750_004620</name>
</gene>
<feature type="transmembrane region" description="Helical" evidence="8">
    <location>
        <begin position="25"/>
        <end position="48"/>
    </location>
</feature>
<proteinExistence type="predicted"/>
<keyword evidence="2 8" id="KW-0812">Transmembrane</keyword>